<evidence type="ECO:0000313" key="2">
    <source>
        <dbReference type="EMBL" id="KKN74081.1"/>
    </source>
</evidence>
<sequence length="85" mass="9774">MTYLEFCLAIRELQMSARFSVTSWWRSPERNKKVGGVGNSWHLCGRGLDVIPDTDEDRAEILRLAPILDLEVINEGDHLHLEPKK</sequence>
<dbReference type="Pfam" id="PF08291">
    <property type="entry name" value="Peptidase_M15_3"/>
    <property type="match status" value="1"/>
</dbReference>
<dbReference type="SUPFAM" id="SSF55166">
    <property type="entry name" value="Hedgehog/DD-peptidase"/>
    <property type="match status" value="1"/>
</dbReference>
<protein>
    <recommendedName>
        <fullName evidence="1">Peptidase M15A C-terminal domain-containing protein</fullName>
    </recommendedName>
</protein>
<proteinExistence type="predicted"/>
<evidence type="ECO:0000259" key="1">
    <source>
        <dbReference type="Pfam" id="PF08291"/>
    </source>
</evidence>
<accession>A0A0F9VKQ0</accession>
<reference evidence="2" key="1">
    <citation type="journal article" date="2015" name="Nature">
        <title>Complex archaea that bridge the gap between prokaryotes and eukaryotes.</title>
        <authorList>
            <person name="Spang A."/>
            <person name="Saw J.H."/>
            <person name="Jorgensen S.L."/>
            <person name="Zaremba-Niedzwiedzka K."/>
            <person name="Martijn J."/>
            <person name="Lind A.E."/>
            <person name="van Eijk R."/>
            <person name="Schleper C."/>
            <person name="Guy L."/>
            <person name="Ettema T.J."/>
        </authorList>
    </citation>
    <scope>NUCLEOTIDE SEQUENCE</scope>
</reference>
<feature type="domain" description="Peptidase M15A C-terminal" evidence="1">
    <location>
        <begin position="17"/>
        <end position="81"/>
    </location>
</feature>
<dbReference type="AlphaFoldDB" id="A0A0F9VKQ0"/>
<gene>
    <name evidence="2" type="ORF">LCGC14_0394210</name>
</gene>
<comment type="caution">
    <text evidence="2">The sequence shown here is derived from an EMBL/GenBank/DDBJ whole genome shotgun (WGS) entry which is preliminary data.</text>
</comment>
<dbReference type="InterPro" id="IPR013230">
    <property type="entry name" value="Peptidase_M15A_C"/>
</dbReference>
<organism evidence="2">
    <name type="scientific">marine sediment metagenome</name>
    <dbReference type="NCBI Taxonomy" id="412755"/>
    <lineage>
        <taxon>unclassified sequences</taxon>
        <taxon>metagenomes</taxon>
        <taxon>ecological metagenomes</taxon>
    </lineage>
</organism>
<dbReference type="Gene3D" id="3.30.1380.10">
    <property type="match status" value="1"/>
</dbReference>
<dbReference type="InterPro" id="IPR009045">
    <property type="entry name" value="Zn_M74/Hedgehog-like"/>
</dbReference>
<name>A0A0F9VKQ0_9ZZZZ</name>
<dbReference type="EMBL" id="LAZR01000332">
    <property type="protein sequence ID" value="KKN74081.1"/>
    <property type="molecule type" value="Genomic_DNA"/>
</dbReference>